<feature type="transmembrane region" description="Helical" evidence="13">
    <location>
        <begin position="565"/>
        <end position="583"/>
    </location>
</feature>
<keyword evidence="6" id="KW-0479">Metal-binding</keyword>
<evidence type="ECO:0000256" key="6">
    <source>
        <dbReference type="ARBA" id="ARBA00022723"/>
    </source>
</evidence>
<evidence type="ECO:0000256" key="7">
    <source>
        <dbReference type="ARBA" id="ARBA00022737"/>
    </source>
</evidence>
<feature type="transmembrane region" description="Helical" evidence="13">
    <location>
        <begin position="785"/>
        <end position="802"/>
    </location>
</feature>
<dbReference type="Proteomes" id="UP000298416">
    <property type="component" value="Unassembled WGS sequence"/>
</dbReference>
<keyword evidence="7" id="KW-0677">Repeat</keyword>
<dbReference type="InterPro" id="IPR031468">
    <property type="entry name" value="SMP_LBD"/>
</dbReference>
<keyword evidence="4" id="KW-0813">Transport</keyword>
<evidence type="ECO:0000256" key="9">
    <source>
        <dbReference type="ARBA" id="ARBA00022989"/>
    </source>
</evidence>
<reference evidence="16" key="1">
    <citation type="submission" date="2018-01" db="EMBL/GenBank/DDBJ databases">
        <authorList>
            <person name="Mao J.F."/>
        </authorList>
    </citation>
    <scope>NUCLEOTIDE SEQUENCE</scope>
    <source>
        <strain evidence="16">Huo1</strain>
        <tissue evidence="16">Leaf</tissue>
    </source>
</reference>
<evidence type="ECO:0000256" key="3">
    <source>
        <dbReference type="ARBA" id="ARBA00006996"/>
    </source>
</evidence>
<keyword evidence="11" id="KW-0446">Lipid-binding</keyword>
<name>A0A8X8Z219_SALSN</name>
<dbReference type="EMBL" id="PNBA02000021">
    <property type="protein sequence ID" value="KAG6388097.1"/>
    <property type="molecule type" value="Genomic_DNA"/>
</dbReference>
<dbReference type="CDD" id="cd21677">
    <property type="entry name" value="SMP_SYT"/>
    <property type="match status" value="1"/>
</dbReference>
<keyword evidence="10" id="KW-0445">Lipid transport</keyword>
<gene>
    <name evidence="16" type="ORF">SASPL_153294</name>
</gene>
<dbReference type="AlphaFoldDB" id="A0A8X8Z219"/>
<protein>
    <recommendedName>
        <fullName evidence="18">C2 domain-containing protein</fullName>
    </recommendedName>
</protein>
<evidence type="ECO:0000256" key="2">
    <source>
        <dbReference type="ARBA" id="ARBA00004167"/>
    </source>
</evidence>
<evidence type="ECO:0000313" key="17">
    <source>
        <dbReference type="Proteomes" id="UP000298416"/>
    </source>
</evidence>
<dbReference type="PRINTS" id="PR00360">
    <property type="entry name" value="C2DOMAIN"/>
</dbReference>
<comment type="similarity">
    <text evidence="3">Belongs to the synaptotagmin family.</text>
</comment>
<feature type="domain" description="SMP-LTD" evidence="15">
    <location>
        <begin position="60"/>
        <end position="234"/>
    </location>
</feature>
<feature type="domain" description="C2" evidence="14">
    <location>
        <begin position="230"/>
        <end position="349"/>
    </location>
</feature>
<accession>A0A8X8Z219</accession>
<feature type="transmembrane region" description="Helical" evidence="13">
    <location>
        <begin position="838"/>
        <end position="866"/>
    </location>
</feature>
<dbReference type="SUPFAM" id="SSF49562">
    <property type="entry name" value="C2 domain (Calcium/lipid-binding domain, CaLB)"/>
    <property type="match status" value="2"/>
</dbReference>
<feature type="domain" description="C2" evidence="14">
    <location>
        <begin position="408"/>
        <end position="526"/>
    </location>
</feature>
<dbReference type="PROSITE" id="PS51847">
    <property type="entry name" value="SMP"/>
    <property type="match status" value="1"/>
</dbReference>
<reference evidence="16" key="2">
    <citation type="submission" date="2020-08" db="EMBL/GenBank/DDBJ databases">
        <title>Plant Genome Project.</title>
        <authorList>
            <person name="Zhang R.-G."/>
        </authorList>
    </citation>
    <scope>NUCLEOTIDE SEQUENCE</scope>
    <source>
        <strain evidence="16">Huo1</strain>
        <tissue evidence="16">Leaf</tissue>
    </source>
</reference>
<evidence type="ECO:0000256" key="5">
    <source>
        <dbReference type="ARBA" id="ARBA00022692"/>
    </source>
</evidence>
<evidence type="ECO:0000256" key="11">
    <source>
        <dbReference type="ARBA" id="ARBA00023121"/>
    </source>
</evidence>
<dbReference type="GO" id="GO:0008289">
    <property type="term" value="F:lipid binding"/>
    <property type="evidence" value="ECO:0007669"/>
    <property type="project" value="UniProtKB-KW"/>
</dbReference>
<evidence type="ECO:0000256" key="8">
    <source>
        <dbReference type="ARBA" id="ARBA00022837"/>
    </source>
</evidence>
<keyword evidence="12 13" id="KW-0472">Membrane</keyword>
<dbReference type="InterPro" id="IPR000008">
    <property type="entry name" value="C2_dom"/>
</dbReference>
<organism evidence="16">
    <name type="scientific">Salvia splendens</name>
    <name type="common">Scarlet sage</name>
    <dbReference type="NCBI Taxonomy" id="180675"/>
    <lineage>
        <taxon>Eukaryota</taxon>
        <taxon>Viridiplantae</taxon>
        <taxon>Streptophyta</taxon>
        <taxon>Embryophyta</taxon>
        <taxon>Tracheophyta</taxon>
        <taxon>Spermatophyta</taxon>
        <taxon>Magnoliopsida</taxon>
        <taxon>eudicotyledons</taxon>
        <taxon>Gunneridae</taxon>
        <taxon>Pentapetalae</taxon>
        <taxon>asterids</taxon>
        <taxon>lamiids</taxon>
        <taxon>Lamiales</taxon>
        <taxon>Lamiaceae</taxon>
        <taxon>Nepetoideae</taxon>
        <taxon>Mentheae</taxon>
        <taxon>Salviinae</taxon>
        <taxon>Salvia</taxon>
        <taxon>Salvia subgen. Calosphace</taxon>
        <taxon>core Calosphace</taxon>
    </lineage>
</organism>
<feature type="transmembrane region" description="Helical" evidence="13">
    <location>
        <begin position="713"/>
        <end position="733"/>
    </location>
</feature>
<evidence type="ECO:0000256" key="12">
    <source>
        <dbReference type="ARBA" id="ARBA00023136"/>
    </source>
</evidence>
<keyword evidence="5 13" id="KW-0812">Transmembrane</keyword>
<dbReference type="GO" id="GO:0006869">
    <property type="term" value="P:lipid transport"/>
    <property type="evidence" value="ECO:0007669"/>
    <property type="project" value="UniProtKB-KW"/>
</dbReference>
<evidence type="ECO:0000256" key="13">
    <source>
        <dbReference type="SAM" id="Phobius"/>
    </source>
</evidence>
<comment type="subcellular location">
    <subcellularLocation>
        <location evidence="1">Membrane</location>
        <topology evidence="1">Multi-pass membrane protein</topology>
    </subcellularLocation>
    <subcellularLocation>
        <location evidence="2">Membrane</location>
        <topology evidence="2">Single-pass membrane protein</topology>
    </subcellularLocation>
</comment>
<keyword evidence="8" id="KW-0106">Calcium</keyword>
<evidence type="ECO:0000259" key="14">
    <source>
        <dbReference type="PROSITE" id="PS50004"/>
    </source>
</evidence>
<dbReference type="GO" id="GO:0005783">
    <property type="term" value="C:endoplasmic reticulum"/>
    <property type="evidence" value="ECO:0007669"/>
    <property type="project" value="TreeGrafter"/>
</dbReference>
<dbReference type="FunFam" id="2.60.40.150:FF:000100">
    <property type="entry name" value="Extended synaptotagmin-2"/>
    <property type="match status" value="1"/>
</dbReference>
<dbReference type="InterPro" id="IPR039010">
    <property type="entry name" value="Synaptotagmin_SMP"/>
</dbReference>
<dbReference type="PROSITE" id="PS50004">
    <property type="entry name" value="C2"/>
    <property type="match status" value="2"/>
</dbReference>
<evidence type="ECO:0008006" key="18">
    <source>
        <dbReference type="Google" id="ProtNLM"/>
    </source>
</evidence>
<dbReference type="Gene3D" id="2.60.40.150">
    <property type="entry name" value="C2 domain"/>
    <property type="match status" value="2"/>
</dbReference>
<evidence type="ECO:0000259" key="15">
    <source>
        <dbReference type="PROSITE" id="PS51847"/>
    </source>
</evidence>
<evidence type="ECO:0000256" key="4">
    <source>
        <dbReference type="ARBA" id="ARBA00022448"/>
    </source>
</evidence>
<dbReference type="GO" id="GO:0046872">
    <property type="term" value="F:metal ion binding"/>
    <property type="evidence" value="ECO:0007669"/>
    <property type="project" value="UniProtKB-KW"/>
</dbReference>
<dbReference type="SMART" id="SM00239">
    <property type="entry name" value="C2"/>
    <property type="match status" value="2"/>
</dbReference>
<dbReference type="Pfam" id="PF17047">
    <property type="entry name" value="SMP_LBD"/>
    <property type="match status" value="1"/>
</dbReference>
<dbReference type="SUPFAM" id="SSF103481">
    <property type="entry name" value="Multidrug resistance efflux transporter EmrE"/>
    <property type="match status" value="1"/>
</dbReference>
<comment type="caution">
    <text evidence="16">The sequence shown here is derived from an EMBL/GenBank/DDBJ whole genome shotgun (WGS) entry which is preliminary data.</text>
</comment>
<dbReference type="PANTHER" id="PTHR10774:SF178">
    <property type="entry name" value="SYNAPTOTAGMIN-4"/>
    <property type="match status" value="1"/>
</dbReference>
<evidence type="ECO:0000313" key="16">
    <source>
        <dbReference type="EMBL" id="KAG6388097.1"/>
    </source>
</evidence>
<proteinExistence type="inferred from homology"/>
<feature type="transmembrane region" description="Helical" evidence="13">
    <location>
        <begin position="603"/>
        <end position="622"/>
    </location>
</feature>
<keyword evidence="9 13" id="KW-1133">Transmembrane helix</keyword>
<sequence>MGFFLGYIVGFAVAFGLIVGFAKYQNIRSKKRIDLAAAIAALARITVQDSRKLLPDKFYPSWILNWLNQHLYKIWPYVDQAASQVIRDSAEPILEQYRPAILASLKFSTLTLGTVAPQFTGVAILDSEPNEIVMEMDMQWDGNPDIVLEIKTRVKNIGFTGVFRLIFKPLADEFPCFGAVCFSLREKRNLDFTLKVLGGDLSSIPGISDAIEGTIRDAIEDSITWPVRKIIPILPGDYSYLEVKSVGMLEVKLIEAKELTNKDIIGKSDPFAKLCIRPLPDRTKNSKTIDNQTSPIWNEHFEFEVEDTSTQHLTIKIYDDEGVQAAELIGCALVPLRNLEAGKVKDVWLKLVKDLDIQRDTKNRGQVHLELLYCPFSTENVCNPFDPDFRLTSLEKALKHLTEDGADSSGKEAAAAKKKDIIVRGVLSVTVVSAEGLPATDIMGKSDPFVVLTMKKSENINKTRVLNDTLNPVWNQTFDFVVEDGLHELLMVDVYDHDTFGKVDKMGRCILTLTRVILDGELTDDFHLDGTESGNVKLNIKWTSRSIVRESNFGIWDLLESVMGWRYRGGLVLIATVVVIWVASAEVTQDIFTDYKQPFAVTYLGASLMVIYIPIAFIKDWLCSILKKRSKKADNVCPGLGSAHKIFEIEIQGHISRKDSEIDLGEGKPLYFSNAALARTSVASTTVLSSTSGLFTLFFGAFLGQDALNFAKIVAVFVSIGGVVMTTLGKTWVADESELNMSSSSKRSLSGDVFGLLSAMTYGLFTVLLKKFSGEEGERVDVQKLFGYIGLFTLVALWWLVWPLTALGIEPKFTIPHSAKMDEVVIANGLVGSVLSDYFWALCVVWTTPLVATLGMSLTIPLAMVADMMIHGRHYSAIYVLGSIQSLDPDLDLCDSLAQDEPSVSSLHVSPLFALQVFAEFVIANLSDRLSKILGW</sequence>
<dbReference type="PANTHER" id="PTHR10774">
    <property type="entry name" value="EXTENDED SYNAPTOTAGMIN-RELATED"/>
    <property type="match status" value="1"/>
</dbReference>
<dbReference type="CDD" id="cd00030">
    <property type="entry name" value="C2"/>
    <property type="match status" value="2"/>
</dbReference>
<keyword evidence="17" id="KW-1185">Reference proteome</keyword>
<dbReference type="Pfam" id="PF00168">
    <property type="entry name" value="C2"/>
    <property type="match status" value="2"/>
</dbReference>
<dbReference type="InterPro" id="IPR045050">
    <property type="entry name" value="Synaptotagmin_plant"/>
</dbReference>
<dbReference type="InterPro" id="IPR035892">
    <property type="entry name" value="C2_domain_sf"/>
</dbReference>
<evidence type="ECO:0000256" key="1">
    <source>
        <dbReference type="ARBA" id="ARBA00004141"/>
    </source>
</evidence>
<dbReference type="InterPro" id="IPR037185">
    <property type="entry name" value="EmrE-like"/>
</dbReference>
<feature type="transmembrane region" description="Helical" evidence="13">
    <location>
        <begin position="753"/>
        <end position="773"/>
    </location>
</feature>
<dbReference type="GO" id="GO:0016020">
    <property type="term" value="C:membrane"/>
    <property type="evidence" value="ECO:0007669"/>
    <property type="project" value="UniProtKB-SubCell"/>
</dbReference>
<feature type="transmembrane region" description="Helical" evidence="13">
    <location>
        <begin position="6"/>
        <end position="24"/>
    </location>
</feature>
<evidence type="ECO:0000256" key="10">
    <source>
        <dbReference type="ARBA" id="ARBA00023055"/>
    </source>
</evidence>